<feature type="chain" id="PRO_5022679112" evidence="2">
    <location>
        <begin position="27"/>
        <end position="196"/>
    </location>
</feature>
<name>A0A5D2YNU3_GOSMU</name>
<keyword evidence="4" id="KW-1185">Reference proteome</keyword>
<organism evidence="3 4">
    <name type="scientific">Gossypium mustelinum</name>
    <name type="common">Cotton</name>
    <name type="synonym">Gossypium caicoense</name>
    <dbReference type="NCBI Taxonomy" id="34275"/>
    <lineage>
        <taxon>Eukaryota</taxon>
        <taxon>Viridiplantae</taxon>
        <taxon>Streptophyta</taxon>
        <taxon>Embryophyta</taxon>
        <taxon>Tracheophyta</taxon>
        <taxon>Spermatophyta</taxon>
        <taxon>Magnoliopsida</taxon>
        <taxon>eudicotyledons</taxon>
        <taxon>Gunneridae</taxon>
        <taxon>Pentapetalae</taxon>
        <taxon>rosids</taxon>
        <taxon>malvids</taxon>
        <taxon>Malvales</taxon>
        <taxon>Malvaceae</taxon>
        <taxon>Malvoideae</taxon>
        <taxon>Gossypium</taxon>
    </lineage>
</organism>
<dbReference type="Pfam" id="PF01190">
    <property type="entry name" value="Pollen_Ole_e_1"/>
    <property type="match status" value="1"/>
</dbReference>
<dbReference type="PANTHER" id="PTHR33470">
    <property type="entry name" value="OS01G0164075 PROTEIN"/>
    <property type="match status" value="1"/>
</dbReference>
<keyword evidence="1 2" id="KW-0732">Signal</keyword>
<protein>
    <submittedName>
        <fullName evidence="3">Uncharacterized protein</fullName>
    </submittedName>
</protein>
<dbReference type="GO" id="GO:0071944">
    <property type="term" value="C:cell periphery"/>
    <property type="evidence" value="ECO:0007669"/>
    <property type="project" value="TreeGrafter"/>
</dbReference>
<proteinExistence type="predicted"/>
<sequence length="196" mass="21303">MSMALTTFCFTISLILCSFMVDFASASGDYGYGSKPQLSHTPMFHVKEKPLPIGIEGFILCKSGPKTIVGANAGGVARITCQAVDVNGYQTAPFSILSKPTDSKGYYFATLYPNELNHNKLKLAECKAFLEKSPLGTCKVATDVNKGITGAPLSHRRLLDNKKMTLYSVSPFIFSNGSSLQPLSIQYAYKNTVSYK</sequence>
<dbReference type="EMBL" id="CM017642">
    <property type="protein sequence ID" value="TYJ27666.1"/>
    <property type="molecule type" value="Genomic_DNA"/>
</dbReference>
<accession>A0A5D2YNU3</accession>
<feature type="signal peptide" evidence="2">
    <location>
        <begin position="1"/>
        <end position="26"/>
    </location>
</feature>
<evidence type="ECO:0000313" key="3">
    <source>
        <dbReference type="EMBL" id="TYJ27666.1"/>
    </source>
</evidence>
<reference evidence="3 4" key="1">
    <citation type="submission" date="2019-07" db="EMBL/GenBank/DDBJ databases">
        <title>WGS assembly of Gossypium mustelinum.</title>
        <authorList>
            <person name="Chen Z.J."/>
            <person name="Sreedasyam A."/>
            <person name="Ando A."/>
            <person name="Song Q."/>
            <person name="De L."/>
            <person name="Hulse-Kemp A."/>
            <person name="Ding M."/>
            <person name="Ye W."/>
            <person name="Kirkbride R."/>
            <person name="Jenkins J."/>
            <person name="Plott C."/>
            <person name="Lovell J."/>
            <person name="Lin Y.-M."/>
            <person name="Vaughn R."/>
            <person name="Liu B."/>
            <person name="Li W."/>
            <person name="Simpson S."/>
            <person name="Scheffler B."/>
            <person name="Saski C."/>
            <person name="Grover C."/>
            <person name="Hu G."/>
            <person name="Conover J."/>
            <person name="Carlson J."/>
            <person name="Shu S."/>
            <person name="Boston L."/>
            <person name="Williams M."/>
            <person name="Peterson D."/>
            <person name="Mcgee K."/>
            <person name="Jones D."/>
            <person name="Wendel J."/>
            <person name="Stelly D."/>
            <person name="Grimwood J."/>
            <person name="Schmutz J."/>
        </authorList>
    </citation>
    <scope>NUCLEOTIDE SEQUENCE [LARGE SCALE GENOMIC DNA]</scope>
    <source>
        <strain evidence="3">1408120.09</strain>
    </source>
</reference>
<evidence type="ECO:0000256" key="1">
    <source>
        <dbReference type="ARBA" id="ARBA00022729"/>
    </source>
</evidence>
<gene>
    <name evidence="3" type="ORF">E1A91_A07G203200v1</name>
</gene>
<evidence type="ECO:0000256" key="2">
    <source>
        <dbReference type="SAM" id="SignalP"/>
    </source>
</evidence>
<dbReference type="Proteomes" id="UP000323597">
    <property type="component" value="Chromosome A07"/>
</dbReference>
<dbReference type="GO" id="GO:0009723">
    <property type="term" value="P:response to ethylene"/>
    <property type="evidence" value="ECO:0007669"/>
    <property type="project" value="TreeGrafter"/>
</dbReference>
<evidence type="ECO:0000313" key="4">
    <source>
        <dbReference type="Proteomes" id="UP000323597"/>
    </source>
</evidence>
<dbReference type="AlphaFoldDB" id="A0A5D2YNU3"/>
<dbReference type="PANTHER" id="PTHR33470:SF50">
    <property type="entry name" value="PROLINE-RICH PROTEIN 1-RELATED"/>
    <property type="match status" value="1"/>
</dbReference>